<dbReference type="Gene3D" id="1.10.1760.20">
    <property type="match status" value="1"/>
</dbReference>
<gene>
    <name evidence="2" type="ORF">C12CBH8_22140</name>
</gene>
<dbReference type="Proteomes" id="UP000593890">
    <property type="component" value="Chromosome"/>
</dbReference>
<feature type="transmembrane region" description="Helical" evidence="1">
    <location>
        <begin position="41"/>
        <end position="60"/>
    </location>
</feature>
<evidence type="ECO:0000313" key="3">
    <source>
        <dbReference type="Proteomes" id="UP000593890"/>
    </source>
</evidence>
<proteinExistence type="predicted"/>
<evidence type="ECO:0000256" key="1">
    <source>
        <dbReference type="SAM" id="Phobius"/>
    </source>
</evidence>
<name>A0A7I8D6A7_9FIRM</name>
<feature type="transmembrane region" description="Helical" evidence="1">
    <location>
        <begin position="94"/>
        <end position="117"/>
    </location>
</feature>
<feature type="transmembrane region" description="Helical" evidence="1">
    <location>
        <begin position="129"/>
        <end position="148"/>
    </location>
</feature>
<accession>A0A7I8D6A7</accession>
<dbReference type="InterPro" id="IPR010898">
    <property type="entry name" value="Hpre_diP_synth_I"/>
</dbReference>
<protein>
    <submittedName>
        <fullName evidence="2">Membrane protein</fullName>
    </submittedName>
</protein>
<keyword evidence="1" id="KW-0472">Membrane</keyword>
<sequence>MLGMLSALAMVLSALEGLIPPIPGMPPGSKLGLSNLATMYAAFSLGPVPALAVAVAKGLFAGIIRGVVAMGMSLCGGLLSAAVMSLLLKAGKPFGWVGIGIAGALCHNGGQLMLAYLITGPAVVGYAPFLVLFALPTGALTGLTLGIITPRLAKLEDRFFL</sequence>
<organism evidence="2 3">
    <name type="scientific">Solibaculum mannosilyticum</name>
    <dbReference type="NCBI Taxonomy" id="2780922"/>
    <lineage>
        <taxon>Bacteria</taxon>
        <taxon>Bacillati</taxon>
        <taxon>Bacillota</taxon>
        <taxon>Clostridia</taxon>
        <taxon>Eubacteriales</taxon>
        <taxon>Oscillospiraceae</taxon>
        <taxon>Solibaculum</taxon>
    </lineage>
</organism>
<dbReference type="AlphaFoldDB" id="A0A7I8D6A7"/>
<reference evidence="3" key="1">
    <citation type="submission" date="2020-07" db="EMBL/GenBank/DDBJ databases">
        <title>Complete genome sequencing of Clostridia bacterium strain 12CBH8.</title>
        <authorList>
            <person name="Sakamoto M."/>
            <person name="Murakami T."/>
            <person name="Mori H."/>
        </authorList>
    </citation>
    <scope>NUCLEOTIDE SEQUENCE [LARGE SCALE GENOMIC DNA]</scope>
    <source>
        <strain evidence="3">12CBH8</strain>
    </source>
</reference>
<keyword evidence="3" id="KW-1185">Reference proteome</keyword>
<keyword evidence="1" id="KW-1133">Transmembrane helix</keyword>
<dbReference type="EMBL" id="AP023321">
    <property type="protein sequence ID" value="BCI61575.1"/>
    <property type="molecule type" value="Genomic_DNA"/>
</dbReference>
<dbReference type="Pfam" id="PF07456">
    <property type="entry name" value="Hpre_diP_synt_I"/>
    <property type="match status" value="1"/>
</dbReference>
<evidence type="ECO:0000313" key="2">
    <source>
        <dbReference type="EMBL" id="BCI61575.1"/>
    </source>
</evidence>
<keyword evidence="1" id="KW-0812">Transmembrane</keyword>
<dbReference type="KEGG" id="sman:C12CBH8_22140"/>
<feature type="transmembrane region" description="Helical" evidence="1">
    <location>
        <begin position="67"/>
        <end position="88"/>
    </location>
</feature>